<accession>A0A9X5RRY0</accession>
<dbReference type="Proteomes" id="UP000175994">
    <property type="component" value="Unassembled WGS sequence"/>
</dbReference>
<feature type="domain" description="DUF7018" evidence="2">
    <location>
        <begin position="103"/>
        <end position="229"/>
    </location>
</feature>
<name>A0A9X5RRY0_BACTU</name>
<gene>
    <name evidence="3" type="ORF">BTGOE4_36760</name>
</gene>
<sequence length="398" mass="46349">MNMNRFFKGIALAGLSVSFMLVGCTLNTYGLTQSEYRKVDKYYDADKMVSDLKKLHYSDEHIENQLRNALSRIEDEQGSKEDESSSKESKSNVSDTEGEKKIKVSEKDYPYRLTELHLEFQYHLKKLEKKTDKLFTEEGVYIGEIDSLISHISLDINRFEKIKPPKKYEDYQFLIQEGVEEIRKHLIKVEDAVRQYDDRKYDGEYDKGKAKEIIQNGMFGIDDGVSKWETVFNGINEKYPDVEQEVKEENQKHAKEGHREDDLNEKVSGSEVDKYKAAIVGNTNKMDEVIRLIQDIGHSDVKDYESKKSEIQLSLDIAKTHVRDMKYLEAPKELEVEQEKIKQEKIKQAMDNYWDALRLLSEALEEQNNSKFEQANNKAEQAMKLFKKATDSIKSKTN</sequence>
<dbReference type="Pfam" id="PF22872">
    <property type="entry name" value="DUF7018"/>
    <property type="match status" value="1"/>
</dbReference>
<feature type="compositionally biased region" description="Basic and acidic residues" evidence="1">
    <location>
        <begin position="245"/>
        <end position="265"/>
    </location>
</feature>
<proteinExistence type="predicted"/>
<dbReference type="AlphaFoldDB" id="A0A9X5RRY0"/>
<reference evidence="3 4" key="1">
    <citation type="submission" date="2016-04" db="EMBL/GenBank/DDBJ databases">
        <title>Bacillus thuringiensis and Bacillus weihenstephanensis as novel biocontrol agents of wilt causing Verticillium species.</title>
        <authorList>
            <person name="Hollensteiner J."/>
            <person name="Wemheuer F."/>
            <person name="Harting R."/>
            <person name="Kolarzyk A."/>
            <person name="Diaz-Valerio S."/>
            <person name="Poehlein A."/>
            <person name="Brzuszkiewicz E."/>
            <person name="Nesemann K."/>
            <person name="Braus-Stromeyer S."/>
            <person name="Braus G."/>
            <person name="Daniel R."/>
            <person name="Liesegang H."/>
        </authorList>
    </citation>
    <scope>NUCLEOTIDE SEQUENCE [LARGE SCALE GENOMIC DNA]</scope>
    <source>
        <strain evidence="3 4">GOE4</strain>
    </source>
</reference>
<evidence type="ECO:0000313" key="4">
    <source>
        <dbReference type="Proteomes" id="UP000175994"/>
    </source>
</evidence>
<evidence type="ECO:0000313" key="3">
    <source>
        <dbReference type="EMBL" id="OFC91492.1"/>
    </source>
</evidence>
<dbReference type="PROSITE" id="PS51257">
    <property type="entry name" value="PROKAR_LIPOPROTEIN"/>
    <property type="match status" value="1"/>
</dbReference>
<dbReference type="InterPro" id="IPR053854">
    <property type="entry name" value="DUF7018"/>
</dbReference>
<dbReference type="EMBL" id="LXLI01000027">
    <property type="protein sequence ID" value="OFC91492.1"/>
    <property type="molecule type" value="Genomic_DNA"/>
</dbReference>
<dbReference type="RefSeq" id="WP_070184170.1">
    <property type="nucleotide sequence ID" value="NZ_LXLI01000027.1"/>
</dbReference>
<evidence type="ECO:0000256" key="1">
    <source>
        <dbReference type="SAM" id="MobiDB-lite"/>
    </source>
</evidence>
<feature type="compositionally biased region" description="Basic and acidic residues" evidence="1">
    <location>
        <begin position="73"/>
        <end position="90"/>
    </location>
</feature>
<evidence type="ECO:0000259" key="2">
    <source>
        <dbReference type="Pfam" id="PF22872"/>
    </source>
</evidence>
<organism evidence="3 4">
    <name type="scientific">Bacillus thuringiensis</name>
    <dbReference type="NCBI Taxonomy" id="1428"/>
    <lineage>
        <taxon>Bacteria</taxon>
        <taxon>Bacillati</taxon>
        <taxon>Bacillota</taxon>
        <taxon>Bacilli</taxon>
        <taxon>Bacillales</taxon>
        <taxon>Bacillaceae</taxon>
        <taxon>Bacillus</taxon>
        <taxon>Bacillus cereus group</taxon>
    </lineage>
</organism>
<feature type="region of interest" description="Disordered" evidence="1">
    <location>
        <begin position="73"/>
        <end position="99"/>
    </location>
</feature>
<comment type="caution">
    <text evidence="3">The sequence shown here is derived from an EMBL/GenBank/DDBJ whole genome shotgun (WGS) entry which is preliminary data.</text>
</comment>
<protein>
    <recommendedName>
        <fullName evidence="2">DUF7018 domain-containing protein</fullName>
    </recommendedName>
</protein>
<feature type="region of interest" description="Disordered" evidence="1">
    <location>
        <begin position="245"/>
        <end position="267"/>
    </location>
</feature>